<dbReference type="InterPro" id="IPR039425">
    <property type="entry name" value="RNA_pol_sigma-70-like"/>
</dbReference>
<dbReference type="RefSeq" id="WP_167916341.1">
    <property type="nucleotide sequence ID" value="NZ_JAAVJS010000001.1"/>
</dbReference>
<dbReference type="NCBIfam" id="TIGR02937">
    <property type="entry name" value="sigma70-ECF"/>
    <property type="match status" value="1"/>
</dbReference>
<keyword evidence="3" id="KW-0731">Sigma factor</keyword>
<feature type="domain" description="RNA polymerase sigma factor 70 region 4 type 2" evidence="6">
    <location>
        <begin position="112"/>
        <end position="162"/>
    </location>
</feature>
<evidence type="ECO:0000313" key="7">
    <source>
        <dbReference type="EMBL" id="NJX14089.1"/>
    </source>
</evidence>
<evidence type="ECO:0000256" key="3">
    <source>
        <dbReference type="ARBA" id="ARBA00023082"/>
    </source>
</evidence>
<evidence type="ECO:0000256" key="4">
    <source>
        <dbReference type="ARBA" id="ARBA00023163"/>
    </source>
</evidence>
<dbReference type="InterPro" id="IPR013249">
    <property type="entry name" value="RNA_pol_sigma70_r4_t2"/>
</dbReference>
<evidence type="ECO:0000259" key="5">
    <source>
        <dbReference type="Pfam" id="PF04542"/>
    </source>
</evidence>
<organism evidence="7 8">
    <name type="scientific">Tamlana crocina</name>
    <dbReference type="NCBI Taxonomy" id="393006"/>
    <lineage>
        <taxon>Bacteria</taxon>
        <taxon>Pseudomonadati</taxon>
        <taxon>Bacteroidota</taxon>
        <taxon>Flavobacteriia</taxon>
        <taxon>Flavobacteriales</taxon>
        <taxon>Flavobacteriaceae</taxon>
        <taxon>Tamlana</taxon>
    </lineage>
</organism>
<name>A0ABX1D924_9FLAO</name>
<evidence type="ECO:0000259" key="6">
    <source>
        <dbReference type="Pfam" id="PF08281"/>
    </source>
</evidence>
<dbReference type="SUPFAM" id="SSF88946">
    <property type="entry name" value="Sigma2 domain of RNA polymerase sigma factors"/>
    <property type="match status" value="1"/>
</dbReference>
<dbReference type="InterPro" id="IPR036388">
    <property type="entry name" value="WH-like_DNA-bd_sf"/>
</dbReference>
<dbReference type="InterPro" id="IPR014284">
    <property type="entry name" value="RNA_pol_sigma-70_dom"/>
</dbReference>
<dbReference type="InterPro" id="IPR007627">
    <property type="entry name" value="RNA_pol_sigma70_r2"/>
</dbReference>
<reference evidence="7 8" key="1">
    <citation type="submission" date="2020-03" db="EMBL/GenBank/DDBJ databases">
        <title>Tamlana sp. nov, isolated from XXX.</title>
        <authorList>
            <person name="Cao W.R."/>
        </authorList>
    </citation>
    <scope>NUCLEOTIDE SEQUENCE [LARGE SCALE GENOMIC DNA]</scope>
    <source>
        <strain evidence="7 8">HST1-43</strain>
    </source>
</reference>
<keyword evidence="4" id="KW-0804">Transcription</keyword>
<dbReference type="Proteomes" id="UP000760545">
    <property type="component" value="Unassembled WGS sequence"/>
</dbReference>
<evidence type="ECO:0000313" key="8">
    <source>
        <dbReference type="Proteomes" id="UP000760545"/>
    </source>
</evidence>
<feature type="domain" description="RNA polymerase sigma-70 region 2" evidence="5">
    <location>
        <begin position="21"/>
        <end position="87"/>
    </location>
</feature>
<proteinExistence type="inferred from homology"/>
<evidence type="ECO:0000256" key="1">
    <source>
        <dbReference type="ARBA" id="ARBA00010641"/>
    </source>
</evidence>
<dbReference type="Gene3D" id="1.10.1740.10">
    <property type="match status" value="1"/>
</dbReference>
<dbReference type="Gene3D" id="1.10.10.10">
    <property type="entry name" value="Winged helix-like DNA-binding domain superfamily/Winged helix DNA-binding domain"/>
    <property type="match status" value="1"/>
</dbReference>
<dbReference type="InterPro" id="IPR013325">
    <property type="entry name" value="RNA_pol_sigma_r2"/>
</dbReference>
<dbReference type="SUPFAM" id="SSF88659">
    <property type="entry name" value="Sigma3 and sigma4 domains of RNA polymerase sigma factors"/>
    <property type="match status" value="1"/>
</dbReference>
<sequence length="182" mass="21318">MSLDRLIENCKTQSTQAQSELYKLYSNKLFAVCLKYSRNYAEAEDNLQDAFLTIFEKIEQYKNKGSFEGWIKRITVNTVLQRYRNEKVFDIINEESIEAVEVEVDEDSVSMDYLLRIIQELPDRYRLVFNLYVLDGYSHKEIAKMLDISVGTSKSNLARARQILKQNIENSKHPQSKVTGHY</sequence>
<dbReference type="Pfam" id="PF04542">
    <property type="entry name" value="Sigma70_r2"/>
    <property type="match status" value="1"/>
</dbReference>
<dbReference type="PANTHER" id="PTHR43133">
    <property type="entry name" value="RNA POLYMERASE ECF-TYPE SIGMA FACTO"/>
    <property type="match status" value="1"/>
</dbReference>
<comment type="similarity">
    <text evidence="1">Belongs to the sigma-70 factor family. ECF subfamily.</text>
</comment>
<protein>
    <submittedName>
        <fullName evidence="7">Sigma-70 family RNA polymerase sigma factor</fullName>
    </submittedName>
</protein>
<keyword evidence="2" id="KW-0805">Transcription regulation</keyword>
<dbReference type="PANTHER" id="PTHR43133:SF46">
    <property type="entry name" value="RNA POLYMERASE SIGMA-70 FACTOR ECF SUBFAMILY"/>
    <property type="match status" value="1"/>
</dbReference>
<dbReference type="EMBL" id="JAAVJS010000001">
    <property type="protein sequence ID" value="NJX14089.1"/>
    <property type="molecule type" value="Genomic_DNA"/>
</dbReference>
<evidence type="ECO:0000256" key="2">
    <source>
        <dbReference type="ARBA" id="ARBA00023015"/>
    </source>
</evidence>
<dbReference type="CDD" id="cd06171">
    <property type="entry name" value="Sigma70_r4"/>
    <property type="match status" value="1"/>
</dbReference>
<gene>
    <name evidence="7" type="ORF">HC176_01130</name>
</gene>
<keyword evidence="8" id="KW-1185">Reference proteome</keyword>
<accession>A0ABX1D924</accession>
<dbReference type="InterPro" id="IPR013324">
    <property type="entry name" value="RNA_pol_sigma_r3/r4-like"/>
</dbReference>
<dbReference type="Pfam" id="PF08281">
    <property type="entry name" value="Sigma70_r4_2"/>
    <property type="match status" value="1"/>
</dbReference>
<comment type="caution">
    <text evidence="7">The sequence shown here is derived from an EMBL/GenBank/DDBJ whole genome shotgun (WGS) entry which is preliminary data.</text>
</comment>